<dbReference type="Proteomes" id="UP000009336">
    <property type="component" value="Unassembled WGS sequence"/>
</dbReference>
<dbReference type="PATRIC" id="fig|1141662.3.peg.850"/>
<keyword evidence="1" id="KW-0812">Transmembrane</keyword>
<accession>K8WUE7</accession>
<proteinExistence type="predicted"/>
<reference evidence="2 3" key="1">
    <citation type="journal article" date="2012" name="BMC Genomics">
        <title>Comparative genomics of bacteria in the genus Providencia isolated from wild Drosophila melanogaster.</title>
        <authorList>
            <person name="Galac M.R."/>
            <person name="Lazzaro B.P."/>
        </authorList>
    </citation>
    <scope>NUCLEOTIDE SEQUENCE [LARGE SCALE GENOMIC DNA]</scope>
    <source>
        <strain evidence="2 3">DSM 19968</strain>
    </source>
</reference>
<keyword evidence="3" id="KW-1185">Reference proteome</keyword>
<evidence type="ECO:0000256" key="1">
    <source>
        <dbReference type="SAM" id="Phobius"/>
    </source>
</evidence>
<dbReference type="eggNOG" id="ENOG5031IZT">
    <property type="taxonomic scope" value="Bacteria"/>
</dbReference>
<sequence length="121" mass="13632">MKTKLAIIFLMIIAGFIYQYVTTINDTDVEKVAQQLVEQKLSSKQKLIFNNVKVMKRNQYNEGEGVRVCGTYQVDGTSKVIPFVASIDVRDGEFSGHNQLLLSNTPEIEASITNICKEDKQ</sequence>
<keyword evidence="1" id="KW-1133">Transmembrane helix</keyword>
<dbReference type="RefSeq" id="WP_008910877.1">
    <property type="nucleotide sequence ID" value="NZ_KB233222.1"/>
</dbReference>
<dbReference type="HOGENOM" id="CLU_1990697_0_0_6"/>
<evidence type="ECO:0000313" key="3">
    <source>
        <dbReference type="Proteomes" id="UP000009336"/>
    </source>
</evidence>
<keyword evidence="1" id="KW-0472">Membrane</keyword>
<dbReference type="EMBL" id="AKKL01000014">
    <property type="protein sequence ID" value="EKT63546.1"/>
    <property type="molecule type" value="Genomic_DNA"/>
</dbReference>
<feature type="transmembrane region" description="Helical" evidence="1">
    <location>
        <begin position="5"/>
        <end position="21"/>
    </location>
</feature>
<comment type="caution">
    <text evidence="2">The sequence shown here is derived from an EMBL/GenBank/DDBJ whole genome shotgun (WGS) entry which is preliminary data.</text>
</comment>
<protein>
    <submittedName>
        <fullName evidence="2">Uncharacterized protein</fullName>
    </submittedName>
</protein>
<organism evidence="2 3">
    <name type="scientific">Providencia burhodogranariea DSM 19968</name>
    <dbReference type="NCBI Taxonomy" id="1141662"/>
    <lineage>
        <taxon>Bacteria</taxon>
        <taxon>Pseudomonadati</taxon>
        <taxon>Pseudomonadota</taxon>
        <taxon>Gammaproteobacteria</taxon>
        <taxon>Enterobacterales</taxon>
        <taxon>Morganellaceae</taxon>
        <taxon>Providencia</taxon>
    </lineage>
</organism>
<dbReference type="AlphaFoldDB" id="K8WUE7"/>
<evidence type="ECO:0000313" key="2">
    <source>
        <dbReference type="EMBL" id="EKT63546.1"/>
    </source>
</evidence>
<gene>
    <name evidence="2" type="ORF">OOA_04197</name>
</gene>
<name>K8WUE7_9GAMM</name>